<dbReference type="InterPro" id="IPR013012">
    <property type="entry name" value="PTS_EIIB_3"/>
</dbReference>
<protein>
    <submittedName>
        <fullName evidence="9">PTS cellobiose transporter subunit IIB</fullName>
    </submittedName>
</protein>
<feature type="domain" description="PTS EIIB type-3" evidence="8">
    <location>
        <begin position="1"/>
        <end position="104"/>
    </location>
</feature>
<evidence type="ECO:0000313" key="9">
    <source>
        <dbReference type="EMBL" id="MCA2096409.1"/>
    </source>
</evidence>
<dbReference type="SUPFAM" id="SSF52794">
    <property type="entry name" value="PTS system IIB component-like"/>
    <property type="match status" value="1"/>
</dbReference>
<dbReference type="RefSeq" id="WP_209774488.1">
    <property type="nucleotide sequence ID" value="NZ_JAGGLO010000007.1"/>
</dbReference>
<evidence type="ECO:0000256" key="2">
    <source>
        <dbReference type="ARBA" id="ARBA00022553"/>
    </source>
</evidence>
<keyword evidence="1" id="KW-0813">Transport</keyword>
<dbReference type="Gene3D" id="3.40.50.2300">
    <property type="match status" value="1"/>
</dbReference>
<dbReference type="Pfam" id="PF02302">
    <property type="entry name" value="PTS_IIB"/>
    <property type="match status" value="1"/>
</dbReference>
<dbReference type="InterPro" id="IPR051819">
    <property type="entry name" value="PTS_sugar-specific_EIIB"/>
</dbReference>
<comment type="caution">
    <text evidence="9">The sequence shown here is derived from an EMBL/GenBank/DDBJ whole genome shotgun (WGS) entry which is preliminary data.</text>
</comment>
<keyword evidence="3" id="KW-0762">Sugar transport</keyword>
<sequence length="104" mass="11510">MKKVMLICNAGMSSSLMAKKVTEYLQKKGEDITMDATTVSVGDKPFTSDEYDLILISPQVRMKYDEFAAKAEKNNKKIAQVTFQAYAPIPSGIEAMAQLVLNNL</sequence>
<evidence type="ECO:0000256" key="4">
    <source>
        <dbReference type="ARBA" id="ARBA00022679"/>
    </source>
</evidence>
<evidence type="ECO:0000256" key="7">
    <source>
        <dbReference type="PROSITE-ProRule" id="PRU00423"/>
    </source>
</evidence>
<keyword evidence="2" id="KW-0597">Phosphoprotein</keyword>
<proteinExistence type="predicted"/>
<evidence type="ECO:0000256" key="5">
    <source>
        <dbReference type="ARBA" id="ARBA00022683"/>
    </source>
</evidence>
<evidence type="ECO:0000256" key="6">
    <source>
        <dbReference type="ARBA" id="ARBA00022777"/>
    </source>
</evidence>
<accession>A0ABS7YZ79</accession>
<reference evidence="10" key="1">
    <citation type="submission" date="2023-07" db="EMBL/GenBank/DDBJ databases">
        <title>FDA dAtabase for Regulatory Grade micrObial Sequences (FDA-ARGOS): Supporting development and validation of Infectious Disease Dx tests.</title>
        <authorList>
            <person name="Sproer C."/>
            <person name="Gronow S."/>
            <person name="Severitt S."/>
            <person name="Schroder I."/>
            <person name="Tallon L."/>
            <person name="Sadzewicz L."/>
            <person name="Zhao X."/>
            <person name="Boylan J."/>
            <person name="Ott S."/>
            <person name="Bowen H."/>
            <person name="Vavikolanu K."/>
            <person name="Hazen T."/>
            <person name="Aluvathingal J."/>
            <person name="Nadendla S."/>
            <person name="Lowell S."/>
            <person name="Myers T."/>
            <person name="Yan Y."/>
        </authorList>
    </citation>
    <scope>NUCLEOTIDE SEQUENCE [LARGE SCALE GENOMIC DNA]</scope>
    <source>
        <strain evidence="10">FDAARGOS_1538</strain>
    </source>
</reference>
<evidence type="ECO:0000259" key="8">
    <source>
        <dbReference type="PROSITE" id="PS51100"/>
    </source>
</evidence>
<dbReference type="EMBL" id="JAIWIY010000001">
    <property type="protein sequence ID" value="MCA2096409.1"/>
    <property type="molecule type" value="Genomic_DNA"/>
</dbReference>
<dbReference type="InterPro" id="IPR036095">
    <property type="entry name" value="PTS_EIIB-like_sf"/>
</dbReference>
<dbReference type="Proteomes" id="UP001198374">
    <property type="component" value="Unassembled WGS sequence"/>
</dbReference>
<keyword evidence="4" id="KW-0808">Transferase</keyword>
<name>A0ABS7YZ79_9FIRM</name>
<dbReference type="PANTHER" id="PTHR34581">
    <property type="entry name" value="PTS SYSTEM N,N'-DIACETYLCHITOBIOSE-SPECIFIC EIIB COMPONENT"/>
    <property type="match status" value="1"/>
</dbReference>
<keyword evidence="5" id="KW-0598">Phosphotransferase system</keyword>
<evidence type="ECO:0000256" key="1">
    <source>
        <dbReference type="ARBA" id="ARBA00022448"/>
    </source>
</evidence>
<dbReference type="PROSITE" id="PS51100">
    <property type="entry name" value="PTS_EIIB_TYPE_3"/>
    <property type="match status" value="1"/>
</dbReference>
<evidence type="ECO:0000256" key="3">
    <source>
        <dbReference type="ARBA" id="ARBA00022597"/>
    </source>
</evidence>
<dbReference type="PANTHER" id="PTHR34581:SF2">
    <property type="entry name" value="PTS SYSTEM N,N'-DIACETYLCHITOBIOSE-SPECIFIC EIIB COMPONENT"/>
    <property type="match status" value="1"/>
</dbReference>
<evidence type="ECO:0000313" key="10">
    <source>
        <dbReference type="Proteomes" id="UP001198374"/>
    </source>
</evidence>
<keyword evidence="10" id="KW-1185">Reference proteome</keyword>
<keyword evidence="6" id="KW-0418">Kinase</keyword>
<dbReference type="NCBIfam" id="NF007155">
    <property type="entry name" value="PRK09590.1"/>
    <property type="match status" value="1"/>
</dbReference>
<gene>
    <name evidence="9" type="ORF">LDJ82_05715</name>
</gene>
<dbReference type="InterPro" id="IPR003501">
    <property type="entry name" value="PTS_EIIB_2/3"/>
</dbReference>
<feature type="modified residue" description="Phosphocysteine; by EIIA" evidence="7">
    <location>
        <position position="8"/>
    </location>
</feature>
<organism evidence="9 10">
    <name type="scientific">Anaerococcus degeneri</name>
    <dbReference type="NCBI Taxonomy" id="361500"/>
    <lineage>
        <taxon>Bacteria</taxon>
        <taxon>Bacillati</taxon>
        <taxon>Bacillota</taxon>
        <taxon>Tissierellia</taxon>
        <taxon>Tissierellales</taxon>
        <taxon>Peptoniphilaceae</taxon>
        <taxon>Anaerococcus</taxon>
    </lineage>
</organism>